<evidence type="ECO:0000256" key="9">
    <source>
        <dbReference type="HAMAP-Rule" id="MF_01471"/>
    </source>
</evidence>
<accession>A0A1T4PH25</accession>
<evidence type="ECO:0000256" key="5">
    <source>
        <dbReference type="ARBA" id="ARBA00022759"/>
    </source>
</evidence>
<evidence type="ECO:0000313" key="11">
    <source>
        <dbReference type="Proteomes" id="UP000190625"/>
    </source>
</evidence>
<dbReference type="GO" id="GO:0046872">
    <property type="term" value="F:metal ion binding"/>
    <property type="evidence" value="ECO:0007669"/>
    <property type="project" value="UniProtKB-UniRule"/>
</dbReference>
<dbReference type="Pfam" id="PF09827">
    <property type="entry name" value="CRISPR_Cas2"/>
    <property type="match status" value="1"/>
</dbReference>
<comment type="subunit">
    <text evidence="9">Homodimer, forms a heterotetramer with a Cas1 homodimer.</text>
</comment>
<comment type="cofactor">
    <cofactor evidence="1 9">
        <name>Mg(2+)</name>
        <dbReference type="ChEBI" id="CHEBI:18420"/>
    </cofactor>
</comment>
<evidence type="ECO:0000256" key="2">
    <source>
        <dbReference type="ARBA" id="ARBA00009959"/>
    </source>
</evidence>
<dbReference type="InterPro" id="IPR021127">
    <property type="entry name" value="CRISPR_associated_Cas2"/>
</dbReference>
<gene>
    <name evidence="9" type="primary">cas2</name>
    <name evidence="10" type="ORF">SAMN02745118_02161</name>
</gene>
<dbReference type="GO" id="GO:0043571">
    <property type="term" value="P:maintenance of CRISPR repeat elements"/>
    <property type="evidence" value="ECO:0007669"/>
    <property type="project" value="UniProtKB-UniRule"/>
</dbReference>
<comment type="similarity">
    <text evidence="2 9">Belongs to the CRISPR-associated endoribonuclease Cas2 protein family.</text>
</comment>
<keyword evidence="8 9" id="KW-0051">Antiviral defense</keyword>
<keyword evidence="3 9" id="KW-0540">Nuclease</keyword>
<reference evidence="11" key="1">
    <citation type="submission" date="2017-02" db="EMBL/GenBank/DDBJ databases">
        <authorList>
            <person name="Varghese N."/>
            <person name="Submissions S."/>
        </authorList>
    </citation>
    <scope>NUCLEOTIDE SEQUENCE [LARGE SCALE GENOMIC DNA]</scope>
    <source>
        <strain evidence="11">ATCC BAA-73</strain>
    </source>
</reference>
<dbReference type="InterPro" id="IPR019199">
    <property type="entry name" value="Virulence_VapD/CRISPR_Cas2"/>
</dbReference>
<dbReference type="HAMAP" id="MF_01471">
    <property type="entry name" value="Cas2"/>
    <property type="match status" value="1"/>
</dbReference>
<evidence type="ECO:0000256" key="6">
    <source>
        <dbReference type="ARBA" id="ARBA00022801"/>
    </source>
</evidence>
<organism evidence="10 11">
    <name type="scientific">Selenihalanaerobacter shriftii</name>
    <dbReference type="NCBI Taxonomy" id="142842"/>
    <lineage>
        <taxon>Bacteria</taxon>
        <taxon>Bacillati</taxon>
        <taxon>Bacillota</taxon>
        <taxon>Clostridia</taxon>
        <taxon>Halanaerobiales</taxon>
        <taxon>Halobacteroidaceae</taxon>
        <taxon>Selenihalanaerobacter</taxon>
    </lineage>
</organism>
<dbReference type="SUPFAM" id="SSF143430">
    <property type="entry name" value="TTP0101/SSO1404-like"/>
    <property type="match status" value="1"/>
</dbReference>
<evidence type="ECO:0000313" key="10">
    <source>
        <dbReference type="EMBL" id="SJZ90822.1"/>
    </source>
</evidence>
<evidence type="ECO:0000256" key="7">
    <source>
        <dbReference type="ARBA" id="ARBA00022842"/>
    </source>
</evidence>
<dbReference type="NCBIfam" id="TIGR01573">
    <property type="entry name" value="cas2"/>
    <property type="match status" value="1"/>
</dbReference>
<dbReference type="Gene3D" id="3.30.70.240">
    <property type="match status" value="1"/>
</dbReference>
<comment type="function">
    <text evidence="9">CRISPR (clustered regularly interspaced short palindromic repeat), is an adaptive immune system that provides protection against mobile genetic elements (viruses, transposable elements and conjugative plasmids). CRISPR clusters contain sequences complementary to antecedent mobile elements and target invading nucleic acids. CRISPR clusters are transcribed and processed into CRISPR RNA (crRNA). Functions as a ssRNA-specific endoribonuclease. Involved in the integration of spacer DNA into the CRISPR cassette.</text>
</comment>
<dbReference type="EC" id="3.1.-.-" evidence="9"/>
<dbReference type="PANTHER" id="PTHR34405">
    <property type="entry name" value="CRISPR-ASSOCIATED ENDORIBONUCLEASE CAS2"/>
    <property type="match status" value="1"/>
</dbReference>
<evidence type="ECO:0000256" key="4">
    <source>
        <dbReference type="ARBA" id="ARBA00022723"/>
    </source>
</evidence>
<keyword evidence="4 9" id="KW-0479">Metal-binding</keyword>
<dbReference type="RefSeq" id="WP_078810610.1">
    <property type="nucleotide sequence ID" value="NZ_FUWM01000019.1"/>
</dbReference>
<keyword evidence="6 9" id="KW-0378">Hydrolase</keyword>
<dbReference type="Proteomes" id="UP000190625">
    <property type="component" value="Unassembled WGS sequence"/>
</dbReference>
<dbReference type="OrthoDB" id="9798176at2"/>
<dbReference type="GO" id="GO:0004521">
    <property type="term" value="F:RNA endonuclease activity"/>
    <property type="evidence" value="ECO:0007669"/>
    <property type="project" value="InterPro"/>
</dbReference>
<keyword evidence="5 9" id="KW-0255">Endonuclease</keyword>
<protein>
    <recommendedName>
        <fullName evidence="9">CRISPR-associated endoribonuclease Cas2</fullName>
        <ecNumber evidence="9">3.1.-.-</ecNumber>
    </recommendedName>
</protein>
<feature type="binding site" evidence="9">
    <location>
        <position position="8"/>
    </location>
    <ligand>
        <name>Mg(2+)</name>
        <dbReference type="ChEBI" id="CHEBI:18420"/>
        <note>catalytic</note>
    </ligand>
</feature>
<keyword evidence="11" id="KW-1185">Reference proteome</keyword>
<sequence>MYTLLIYDITEDRIRNRVAETCKDYGLQRVQWSAFFGKINHNLREELMMKISRILGDNEGNIQLYPICSKDMKLHQEIARYGAGRL</sequence>
<evidence type="ECO:0000256" key="1">
    <source>
        <dbReference type="ARBA" id="ARBA00001946"/>
    </source>
</evidence>
<dbReference type="GO" id="GO:0051607">
    <property type="term" value="P:defense response to virus"/>
    <property type="evidence" value="ECO:0007669"/>
    <property type="project" value="UniProtKB-UniRule"/>
</dbReference>
<name>A0A1T4PH25_9FIRM</name>
<dbReference type="AlphaFoldDB" id="A0A1T4PH25"/>
<evidence type="ECO:0000256" key="3">
    <source>
        <dbReference type="ARBA" id="ARBA00022722"/>
    </source>
</evidence>
<dbReference type="PANTHER" id="PTHR34405:SF3">
    <property type="entry name" value="CRISPR-ASSOCIATED ENDORIBONUCLEASE CAS2 3"/>
    <property type="match status" value="1"/>
</dbReference>
<evidence type="ECO:0000256" key="8">
    <source>
        <dbReference type="ARBA" id="ARBA00023118"/>
    </source>
</evidence>
<dbReference type="GO" id="GO:0016787">
    <property type="term" value="F:hydrolase activity"/>
    <property type="evidence" value="ECO:0007669"/>
    <property type="project" value="UniProtKB-KW"/>
</dbReference>
<dbReference type="EMBL" id="FUWM01000019">
    <property type="protein sequence ID" value="SJZ90822.1"/>
    <property type="molecule type" value="Genomic_DNA"/>
</dbReference>
<proteinExistence type="inferred from homology"/>
<dbReference type="STRING" id="142842.SAMN02745118_02161"/>
<keyword evidence="7 9" id="KW-0460">Magnesium</keyword>
<dbReference type="CDD" id="cd09725">
    <property type="entry name" value="Cas2_I_II_III"/>
    <property type="match status" value="1"/>
</dbReference>